<evidence type="ECO:0000313" key="3">
    <source>
        <dbReference type="Proteomes" id="UP001159364"/>
    </source>
</evidence>
<keyword evidence="3" id="KW-1185">Reference proteome</keyword>
<feature type="compositionally biased region" description="Polar residues" evidence="1">
    <location>
        <begin position="160"/>
        <end position="172"/>
    </location>
</feature>
<sequence length="172" mass="18453">MIKPLKLVKVDFQKNRVGLVLGPATDEGSRVGGTPLQMLEDFKGGIGSRYESSKELATLKVVEDTENAGSSEGSDYNNNHTPRNEYDLAVHEYGGFGGGLMDGSSTNIDVNEENENGNYLDEDDGDQGDIDVGEYINGDMDEGRVGEASGERNEDPDEGTGSTSSDFSDWGN</sequence>
<feature type="region of interest" description="Disordered" evidence="1">
    <location>
        <begin position="101"/>
        <end position="172"/>
    </location>
</feature>
<dbReference type="Proteomes" id="UP001159364">
    <property type="component" value="Unassembled WGS sequence"/>
</dbReference>
<name>A0AAV8S630_9ROSI</name>
<dbReference type="AlphaFoldDB" id="A0AAV8S630"/>
<feature type="compositionally biased region" description="Polar residues" evidence="1">
    <location>
        <begin position="67"/>
        <end position="81"/>
    </location>
</feature>
<feature type="region of interest" description="Disordered" evidence="1">
    <location>
        <begin position="63"/>
        <end position="83"/>
    </location>
</feature>
<protein>
    <submittedName>
        <fullName evidence="2">Uncharacterized protein</fullName>
    </submittedName>
</protein>
<feature type="compositionally biased region" description="Acidic residues" evidence="1">
    <location>
        <begin position="110"/>
        <end position="132"/>
    </location>
</feature>
<organism evidence="2 3">
    <name type="scientific">Erythroxylum novogranatense</name>
    <dbReference type="NCBI Taxonomy" id="1862640"/>
    <lineage>
        <taxon>Eukaryota</taxon>
        <taxon>Viridiplantae</taxon>
        <taxon>Streptophyta</taxon>
        <taxon>Embryophyta</taxon>
        <taxon>Tracheophyta</taxon>
        <taxon>Spermatophyta</taxon>
        <taxon>Magnoliopsida</taxon>
        <taxon>eudicotyledons</taxon>
        <taxon>Gunneridae</taxon>
        <taxon>Pentapetalae</taxon>
        <taxon>rosids</taxon>
        <taxon>fabids</taxon>
        <taxon>Malpighiales</taxon>
        <taxon>Erythroxylaceae</taxon>
        <taxon>Erythroxylum</taxon>
    </lineage>
</organism>
<gene>
    <name evidence="2" type="ORF">K2173_014335</name>
</gene>
<comment type="caution">
    <text evidence="2">The sequence shown here is derived from an EMBL/GenBank/DDBJ whole genome shotgun (WGS) entry which is preliminary data.</text>
</comment>
<reference evidence="2 3" key="1">
    <citation type="submission" date="2021-09" db="EMBL/GenBank/DDBJ databases">
        <title>Genomic insights and catalytic innovation underlie evolution of tropane alkaloids biosynthesis.</title>
        <authorList>
            <person name="Wang Y.-J."/>
            <person name="Tian T."/>
            <person name="Huang J.-P."/>
            <person name="Huang S.-X."/>
        </authorList>
    </citation>
    <scope>NUCLEOTIDE SEQUENCE [LARGE SCALE GENOMIC DNA]</scope>
    <source>
        <strain evidence="2">KIB-2018</strain>
        <tissue evidence="2">Leaf</tissue>
    </source>
</reference>
<evidence type="ECO:0000256" key="1">
    <source>
        <dbReference type="SAM" id="MobiDB-lite"/>
    </source>
</evidence>
<feature type="compositionally biased region" description="Basic and acidic residues" evidence="1">
    <location>
        <begin position="141"/>
        <end position="153"/>
    </location>
</feature>
<dbReference type="EMBL" id="JAIWQS010000155">
    <property type="protein sequence ID" value="KAJ8747528.1"/>
    <property type="molecule type" value="Genomic_DNA"/>
</dbReference>
<evidence type="ECO:0000313" key="2">
    <source>
        <dbReference type="EMBL" id="KAJ8747528.1"/>
    </source>
</evidence>
<accession>A0AAV8S630</accession>
<proteinExistence type="predicted"/>